<dbReference type="InParanoid" id="A0A6P8J1Z7"/>
<name>A0A6P8J1Z7_ACTTE</name>
<evidence type="ECO:0000256" key="1">
    <source>
        <dbReference type="ARBA" id="ARBA00022614"/>
    </source>
</evidence>
<keyword evidence="1" id="KW-0433">Leucine-rich repeat</keyword>
<dbReference type="Gene3D" id="3.80.10.10">
    <property type="entry name" value="Ribonuclease Inhibitor"/>
    <property type="match status" value="2"/>
</dbReference>
<dbReference type="Pfam" id="PF00560">
    <property type="entry name" value="LRR_1"/>
    <property type="match status" value="2"/>
</dbReference>
<reference evidence="4" key="1">
    <citation type="submission" date="2025-08" db="UniProtKB">
        <authorList>
            <consortium name="RefSeq"/>
        </authorList>
    </citation>
    <scope>IDENTIFICATION</scope>
    <source>
        <tissue evidence="4">Tentacle</tissue>
    </source>
</reference>
<proteinExistence type="predicted"/>
<dbReference type="AlphaFoldDB" id="A0A6P8J1Z7"/>
<dbReference type="GO" id="GO:0005615">
    <property type="term" value="C:extracellular space"/>
    <property type="evidence" value="ECO:0007669"/>
    <property type="project" value="TreeGrafter"/>
</dbReference>
<evidence type="ECO:0000256" key="2">
    <source>
        <dbReference type="ARBA" id="ARBA00022737"/>
    </source>
</evidence>
<evidence type="ECO:0000313" key="3">
    <source>
        <dbReference type="Proteomes" id="UP000515163"/>
    </source>
</evidence>
<dbReference type="SMART" id="SM00369">
    <property type="entry name" value="LRR_TYP"/>
    <property type="match status" value="5"/>
</dbReference>
<keyword evidence="3" id="KW-1185">Reference proteome</keyword>
<dbReference type="InterPro" id="IPR050333">
    <property type="entry name" value="SLRP"/>
</dbReference>
<accession>A0A6P8J1Z7</accession>
<dbReference type="Pfam" id="PF13855">
    <property type="entry name" value="LRR_8"/>
    <property type="match status" value="2"/>
</dbReference>
<keyword evidence="2" id="KW-0677">Repeat</keyword>
<organism evidence="3 4">
    <name type="scientific">Actinia tenebrosa</name>
    <name type="common">Australian red waratah sea anemone</name>
    <dbReference type="NCBI Taxonomy" id="6105"/>
    <lineage>
        <taxon>Eukaryota</taxon>
        <taxon>Metazoa</taxon>
        <taxon>Cnidaria</taxon>
        <taxon>Anthozoa</taxon>
        <taxon>Hexacorallia</taxon>
        <taxon>Actiniaria</taxon>
        <taxon>Actiniidae</taxon>
        <taxon>Actinia</taxon>
    </lineage>
</organism>
<dbReference type="InterPro" id="IPR001611">
    <property type="entry name" value="Leu-rich_rpt"/>
</dbReference>
<dbReference type="InterPro" id="IPR032675">
    <property type="entry name" value="LRR_dom_sf"/>
</dbReference>
<dbReference type="InterPro" id="IPR003591">
    <property type="entry name" value="Leu-rich_rpt_typical-subtyp"/>
</dbReference>
<dbReference type="KEGG" id="aten:116307777"/>
<dbReference type="PANTHER" id="PTHR45712:SF22">
    <property type="entry name" value="INSULIN-LIKE GROWTH FACTOR-BINDING PROTEIN COMPLEX ACID LABILE SUBUNIT"/>
    <property type="match status" value="1"/>
</dbReference>
<sequence length="236" mass="26595">MIFNRTLANCLLEDVGENMFSGLTNLRWLTITGNNIRTLKRGAFRGISCPKNETSLWLELNNWTSDIEDGAFEGVSGLAKLGLDGNQLSSFPNLTGFPEFIDLTLRKNDIVDTSLLTQSGIKQIENLLLSNNQISVIPEDLGRHISIRTLDLSSNRIKEIPPRFLENPKTPQITNNLYLYDNEIEFVHSESFAGLPNLKTLYLFNNNIRHLPDGVFSNLSPDYLDQTSSFSRLSQT</sequence>
<dbReference type="PANTHER" id="PTHR45712">
    <property type="entry name" value="AGAP008170-PA"/>
    <property type="match status" value="1"/>
</dbReference>
<evidence type="ECO:0000313" key="4">
    <source>
        <dbReference type="RefSeq" id="XP_031573941.1"/>
    </source>
</evidence>
<dbReference type="SUPFAM" id="SSF52058">
    <property type="entry name" value="L domain-like"/>
    <property type="match status" value="1"/>
</dbReference>
<gene>
    <name evidence="4" type="primary">LOC116307777</name>
</gene>
<dbReference type="FunCoup" id="A0A6P8J1Z7">
    <property type="interactions" value="164"/>
</dbReference>
<dbReference type="PROSITE" id="PS51450">
    <property type="entry name" value="LRR"/>
    <property type="match status" value="3"/>
</dbReference>
<dbReference type="Proteomes" id="UP000515163">
    <property type="component" value="Unplaced"/>
</dbReference>
<dbReference type="RefSeq" id="XP_031573941.1">
    <property type="nucleotide sequence ID" value="XM_031718081.1"/>
</dbReference>
<dbReference type="GeneID" id="116307777"/>
<protein>
    <submittedName>
        <fullName evidence="4">Leucine-rich repeat-containing protein 15-like</fullName>
    </submittedName>
</protein>
<dbReference type="OrthoDB" id="660555at2759"/>